<comment type="similarity">
    <text evidence="3">Belongs to the methyltransferase superfamily. Arsenite methyltransferase family.</text>
</comment>
<evidence type="ECO:0000256" key="2">
    <source>
        <dbReference type="ARBA" id="ARBA00022691"/>
    </source>
</evidence>
<accession>A0A3B1BRH8</accession>
<comment type="catalytic activity">
    <reaction evidence="6">
        <text>arsenic triglutathione + [thioredoxin]-dithiol + S-adenosyl-L-methionine + 2 H2O = methylarsonous acid + [thioredoxin]-disulfide + 3 glutathione + S-adenosyl-L-homocysteine + H(+)</text>
        <dbReference type="Rhea" id="RHEA:69460"/>
        <dbReference type="Rhea" id="RHEA-COMP:10698"/>
        <dbReference type="Rhea" id="RHEA-COMP:10700"/>
        <dbReference type="ChEBI" id="CHEBI:15377"/>
        <dbReference type="ChEBI" id="CHEBI:15378"/>
        <dbReference type="ChEBI" id="CHEBI:17826"/>
        <dbReference type="ChEBI" id="CHEBI:29950"/>
        <dbReference type="ChEBI" id="CHEBI:50058"/>
        <dbReference type="ChEBI" id="CHEBI:57856"/>
        <dbReference type="ChEBI" id="CHEBI:57925"/>
        <dbReference type="ChEBI" id="CHEBI:59789"/>
        <dbReference type="ChEBI" id="CHEBI:183640"/>
        <dbReference type="EC" id="2.1.1.137"/>
    </reaction>
</comment>
<evidence type="ECO:0000256" key="4">
    <source>
        <dbReference type="ARBA" id="ARBA00034521"/>
    </source>
</evidence>
<dbReference type="GO" id="GO:0032259">
    <property type="term" value="P:methylation"/>
    <property type="evidence" value="ECO:0007669"/>
    <property type="project" value="UniProtKB-KW"/>
</dbReference>
<reference evidence="10" key="1">
    <citation type="submission" date="2018-06" db="EMBL/GenBank/DDBJ databases">
        <authorList>
            <person name="Zhirakovskaya E."/>
        </authorList>
    </citation>
    <scope>NUCLEOTIDE SEQUENCE</scope>
</reference>
<keyword evidence="1 10" id="KW-0808">Transferase</keyword>
<dbReference type="CDD" id="cd02440">
    <property type="entry name" value="AdoMet_MTases"/>
    <property type="match status" value="1"/>
</dbReference>
<feature type="domain" description="Methyltransferase" evidence="9">
    <location>
        <begin position="59"/>
        <end position="199"/>
    </location>
</feature>
<dbReference type="EC" id="2.1.1.137" evidence="4"/>
<comment type="catalytic activity">
    <reaction evidence="7">
        <text>arsenic triglutathione + 2 [thioredoxin]-dithiol + 2 S-adenosyl-L-methionine + H2O = dimethylarsinous acid + 2 [thioredoxin]-disulfide + 3 glutathione + 2 S-adenosyl-L-homocysteine + 2 H(+)</text>
        <dbReference type="Rhea" id="RHEA:69464"/>
        <dbReference type="Rhea" id="RHEA-COMP:10698"/>
        <dbReference type="Rhea" id="RHEA-COMP:10700"/>
        <dbReference type="ChEBI" id="CHEBI:15377"/>
        <dbReference type="ChEBI" id="CHEBI:15378"/>
        <dbReference type="ChEBI" id="CHEBI:23808"/>
        <dbReference type="ChEBI" id="CHEBI:29950"/>
        <dbReference type="ChEBI" id="CHEBI:50058"/>
        <dbReference type="ChEBI" id="CHEBI:57856"/>
        <dbReference type="ChEBI" id="CHEBI:57925"/>
        <dbReference type="ChEBI" id="CHEBI:59789"/>
        <dbReference type="ChEBI" id="CHEBI:183640"/>
        <dbReference type="EC" id="2.1.1.137"/>
    </reaction>
</comment>
<dbReference type="InterPro" id="IPR029063">
    <property type="entry name" value="SAM-dependent_MTases_sf"/>
</dbReference>
<evidence type="ECO:0000256" key="6">
    <source>
        <dbReference type="ARBA" id="ARBA00047941"/>
    </source>
</evidence>
<evidence type="ECO:0000256" key="8">
    <source>
        <dbReference type="ARBA" id="ARBA00048428"/>
    </source>
</evidence>
<dbReference type="PANTHER" id="PTHR43675">
    <property type="entry name" value="ARSENITE METHYLTRANSFERASE"/>
    <property type="match status" value="1"/>
</dbReference>
<protein>
    <recommendedName>
        <fullName evidence="5">Arsenite methyltransferase</fullName>
        <ecNumber evidence="4">2.1.1.137</ecNumber>
    </recommendedName>
</protein>
<evidence type="ECO:0000313" key="10">
    <source>
        <dbReference type="EMBL" id="VAX17161.1"/>
    </source>
</evidence>
<keyword evidence="10" id="KW-0489">Methyltransferase</keyword>
<dbReference type="EMBL" id="UOGC01000045">
    <property type="protein sequence ID" value="VAX17161.1"/>
    <property type="molecule type" value="Genomic_DNA"/>
</dbReference>
<dbReference type="Gene3D" id="3.40.50.150">
    <property type="entry name" value="Vaccinia Virus protein VP39"/>
    <property type="match status" value="1"/>
</dbReference>
<proteinExistence type="inferred from homology"/>
<evidence type="ECO:0000256" key="5">
    <source>
        <dbReference type="ARBA" id="ARBA00034545"/>
    </source>
</evidence>
<dbReference type="SUPFAM" id="SSF53335">
    <property type="entry name" value="S-adenosyl-L-methionine-dependent methyltransferases"/>
    <property type="match status" value="1"/>
</dbReference>
<comment type="catalytic activity">
    <reaction evidence="8">
        <text>arsenic triglutathione + 3 [thioredoxin]-dithiol + 3 S-adenosyl-L-methionine = trimethylarsine + 3 [thioredoxin]-disulfide + 3 glutathione + 3 S-adenosyl-L-homocysteine + 3 H(+)</text>
        <dbReference type="Rhea" id="RHEA:69432"/>
        <dbReference type="Rhea" id="RHEA-COMP:10698"/>
        <dbReference type="Rhea" id="RHEA-COMP:10700"/>
        <dbReference type="ChEBI" id="CHEBI:15378"/>
        <dbReference type="ChEBI" id="CHEBI:27130"/>
        <dbReference type="ChEBI" id="CHEBI:29950"/>
        <dbReference type="ChEBI" id="CHEBI:50058"/>
        <dbReference type="ChEBI" id="CHEBI:57856"/>
        <dbReference type="ChEBI" id="CHEBI:57925"/>
        <dbReference type="ChEBI" id="CHEBI:59789"/>
        <dbReference type="ChEBI" id="CHEBI:183640"/>
        <dbReference type="EC" id="2.1.1.137"/>
    </reaction>
</comment>
<dbReference type="AlphaFoldDB" id="A0A3B1BRH8"/>
<keyword evidence="2" id="KW-0949">S-adenosyl-L-methionine</keyword>
<evidence type="ECO:0000256" key="3">
    <source>
        <dbReference type="ARBA" id="ARBA00034487"/>
    </source>
</evidence>
<dbReference type="GO" id="GO:0030791">
    <property type="term" value="F:arsenite methyltransferase activity"/>
    <property type="evidence" value="ECO:0007669"/>
    <property type="project" value="UniProtKB-EC"/>
</dbReference>
<organism evidence="10">
    <name type="scientific">hydrothermal vent metagenome</name>
    <dbReference type="NCBI Taxonomy" id="652676"/>
    <lineage>
        <taxon>unclassified sequences</taxon>
        <taxon>metagenomes</taxon>
        <taxon>ecological metagenomes</taxon>
    </lineage>
</organism>
<evidence type="ECO:0000256" key="7">
    <source>
        <dbReference type="ARBA" id="ARBA00047943"/>
    </source>
</evidence>
<sequence>MKEIVQQYYGNTVKQTEDLEYDACCTTDYDAELLKPLTDEVKSKQYGCGSPMPDAIFGHTVLDLGCGAGTDVFIVAQLVGEAGRVIGIDMTDEQLEVAQRNVAPIMKNLGYTKPNVEFIKGEIENLDMPDDSVDCVISNCVINLSTDKTAVFSEIYRVLKPGGEFLISDIVADRRIPEALQADAKLYSECLTGADYEGDFIRRMRSAGFNDVRQTSRRKTKDVIEMIHFYSVTYKGFKIAMEEKCEDYGQVAVYKGNMPGAHEAYALDLNHFFPAGLAVRICKNTADIIKESRLNPFFHVSNEISHLGLFDCAGGGAVSDDNNDGDITAGACC</sequence>
<dbReference type="InterPro" id="IPR025714">
    <property type="entry name" value="Methyltranfer_dom"/>
</dbReference>
<dbReference type="Pfam" id="PF13847">
    <property type="entry name" value="Methyltransf_31"/>
    <property type="match status" value="1"/>
</dbReference>
<evidence type="ECO:0000256" key="1">
    <source>
        <dbReference type="ARBA" id="ARBA00022679"/>
    </source>
</evidence>
<dbReference type="InterPro" id="IPR026669">
    <property type="entry name" value="Arsenite_MeTrfase-like"/>
</dbReference>
<gene>
    <name evidence="10" type="ORF">MNBD_NITROSPINAE01-727</name>
</gene>
<evidence type="ECO:0000259" key="9">
    <source>
        <dbReference type="Pfam" id="PF13847"/>
    </source>
</evidence>
<dbReference type="PANTHER" id="PTHR43675:SF8">
    <property type="entry name" value="ARSENITE METHYLTRANSFERASE"/>
    <property type="match status" value="1"/>
</dbReference>
<dbReference type="Gene3D" id="3.40.5.100">
    <property type="match status" value="1"/>
</dbReference>
<name>A0A3B1BRH8_9ZZZZ</name>